<dbReference type="EMBL" id="FX116013">
    <property type="protein sequence ID" value="BAJ78116.1"/>
    <property type="molecule type" value="mRNA"/>
</dbReference>
<name>F0X695_CRYPV</name>
<feature type="non-terminal residue" evidence="1">
    <location>
        <position position="110"/>
    </location>
</feature>
<accession>F0X695</accession>
<proteinExistence type="evidence at transcript level"/>
<protein>
    <submittedName>
        <fullName evidence="1">Uncharacterized protein</fullName>
    </submittedName>
</protein>
<dbReference type="AlphaFoldDB" id="F0X695"/>
<organism evidence="1">
    <name type="scientific">Cryptosporidium parvum</name>
    <dbReference type="NCBI Taxonomy" id="5807"/>
    <lineage>
        <taxon>Eukaryota</taxon>
        <taxon>Sar</taxon>
        <taxon>Alveolata</taxon>
        <taxon>Apicomplexa</taxon>
        <taxon>Conoidasida</taxon>
        <taxon>Coccidia</taxon>
        <taxon>Eucoccidiorida</taxon>
        <taxon>Eimeriorina</taxon>
        <taxon>Cryptosporidiidae</taxon>
        <taxon>Cryptosporidium</taxon>
    </lineage>
</organism>
<reference evidence="1" key="1">
    <citation type="submission" date="2011-02" db="EMBL/GenBank/DDBJ databases">
        <title>Construction and analysis of full-length cDNA library of Cryptosporidium parvum.</title>
        <authorList>
            <person name="Yamagishi J."/>
            <person name="Wakaguri H."/>
            <person name="Sugano S."/>
            <person name="Kawano S."/>
            <person name="Fujisaki K."/>
            <person name="Sugimoto C."/>
            <person name="Watanabe J."/>
            <person name="Suzuki Y."/>
            <person name="Kimata I."/>
            <person name="Xuan X."/>
        </authorList>
    </citation>
    <scope>NUCLEOTIDE SEQUENCE</scope>
    <source>
        <strain evidence="1">HNJ-1</strain>
    </source>
</reference>
<evidence type="ECO:0000313" key="1">
    <source>
        <dbReference type="EMBL" id="BAJ78116.1"/>
    </source>
</evidence>
<sequence>MWELLHMYFMHMQIIVSMEFQVHRFFLFFLVNIRGRVVVNTVWNSLGNVLKIFMHSNWAAISRLLEIVTSKVDRTEAFNISVNLNSAFSIRAGLNFLILFYSLNFPILYL</sequence>